<evidence type="ECO:0000259" key="4">
    <source>
        <dbReference type="Pfam" id="PF21725"/>
    </source>
</evidence>
<evidence type="ECO:0000313" key="7">
    <source>
        <dbReference type="Proteomes" id="UP000254425"/>
    </source>
</evidence>
<keyword evidence="1" id="KW-0677">Repeat</keyword>
<feature type="domain" description="Teneurin-like YD-shell" evidence="5">
    <location>
        <begin position="847"/>
        <end position="985"/>
    </location>
</feature>
<feature type="domain" description="Teneurin-like YD-shell" evidence="5">
    <location>
        <begin position="1081"/>
        <end position="1390"/>
    </location>
</feature>
<name>A0A345XYZ3_9ACTN</name>
<protein>
    <submittedName>
        <fullName evidence="6">Type IV secretion protein Rhs</fullName>
    </submittedName>
</protein>
<feature type="region of interest" description="Disordered" evidence="2">
    <location>
        <begin position="369"/>
        <end position="400"/>
    </location>
</feature>
<dbReference type="NCBIfam" id="TIGR01643">
    <property type="entry name" value="YD_repeat_2x"/>
    <property type="match status" value="13"/>
</dbReference>
<dbReference type="InterPro" id="IPR022385">
    <property type="entry name" value="Rhs_assc_core"/>
</dbReference>
<dbReference type="RefSeq" id="WP_208884067.1">
    <property type="nucleotide sequence ID" value="NZ_CP031320.1"/>
</dbReference>
<keyword evidence="7" id="KW-1185">Reference proteome</keyword>
<feature type="region of interest" description="Disordered" evidence="2">
    <location>
        <begin position="242"/>
        <end position="261"/>
    </location>
</feature>
<evidence type="ECO:0000313" key="6">
    <source>
        <dbReference type="EMBL" id="AXK36859.1"/>
    </source>
</evidence>
<feature type="region of interest" description="Disordered" evidence="2">
    <location>
        <begin position="197"/>
        <end position="220"/>
    </location>
</feature>
<dbReference type="EMBL" id="CP031320">
    <property type="protein sequence ID" value="AXK36859.1"/>
    <property type="molecule type" value="Genomic_DNA"/>
</dbReference>
<dbReference type="PANTHER" id="PTHR32305">
    <property type="match status" value="1"/>
</dbReference>
<feature type="domain" description="DUF6531" evidence="3">
    <location>
        <begin position="395"/>
        <end position="466"/>
    </location>
</feature>
<dbReference type="PANTHER" id="PTHR32305:SF15">
    <property type="entry name" value="PROTEIN RHSA-RELATED"/>
    <property type="match status" value="1"/>
</dbReference>
<feature type="region of interest" description="Disordered" evidence="2">
    <location>
        <begin position="707"/>
        <end position="735"/>
    </location>
</feature>
<feature type="domain" description="Putative T7SS secretion signal" evidence="4">
    <location>
        <begin position="6"/>
        <end position="256"/>
    </location>
</feature>
<dbReference type="Pfam" id="PF21725">
    <property type="entry name" value="T7SS_signal"/>
    <property type="match status" value="1"/>
</dbReference>
<dbReference type="InterPro" id="IPR031325">
    <property type="entry name" value="RHS_repeat"/>
</dbReference>
<evidence type="ECO:0000256" key="2">
    <source>
        <dbReference type="SAM" id="MobiDB-lite"/>
    </source>
</evidence>
<dbReference type="InterPro" id="IPR045351">
    <property type="entry name" value="DUF6531"/>
</dbReference>
<evidence type="ECO:0000259" key="5">
    <source>
        <dbReference type="Pfam" id="PF25023"/>
    </source>
</evidence>
<sequence length="1414" mass="154003">MGWGPVDDWVEKGTEFAGEVVDEGGELVADGLDKVGWEDGANAVRHAKNAVANRMGADVDEMNLGQTDDPKELIFGSAGKLRSTSRHLTDFKTAFNKVGNGLKGLDPGQWKGAAAESFRNRVDLEPKKWFKAADACEKAAKALEDFAGTVEWAQARAKEAIAKWKAADKATQDAEKAHNAKVDTYNAAADSYNAAVRAGEEPGARPAPPGEFKDPGPGMREEAEEILAGARKQRNEAAERARAAVQSARDAAPPKPSTGEQLASDAAIKGLGLTHFGGGVIKGAAGVLSFARSVNMFDPHNMMNPGDFATNVNAAANGMYQMARDPQGAAENLAKAFQGDPEDFLGQLAPEMLGTKGAGLLKTGARAGRTGLRAHPDGPDGSGRGPESTSNGPTDPVDMATGRMYLPQTDVSLPGALPLQFVRRVESGYGAGRWFGPSWSSTADQRLEVDPEGVVFVTEDGRLLAYPHPAPGVPTLPETGARWPLERTREGGYTVADPDTGVVRHFGPPGDGRDGIALLEQLTDRNGHAVTFEYDEDGTPLALAHSGGHRLEITCTDGRITGLSLAGRQLIRYGYTDGNLTEVVNSSGLPLRFAYDDERRVVSWTDTNDRRYDYVYDNRDRCIAEGGTDGHVQLRIDYGATDPATGHRVTTVTTSQGHVSRYVINNRCQVVAEHDPNGAVIRTEWDPYHRLLSRTDPLGHTVRLTYDGPGSRPATVTRPDGRTSHADFNGLRLPTTTTAADGTVWRHDYDERGNRTSTTDPLGHETRYAYDASGHLAAVTNALGETTHVRCDAAGLPVEITDPAGGTTSYERDAFGRPVALVDQLGAVTRLDWSVEGRLLRRTDPDGAEQSWTYDGEGNCTRHVAANGGVTTYEYTHFDLLAAQTGPDGVRYTFTHDHELRLTQVTNPQGLTWQYVYDPAGRLVSETDFDARTLTYAYDAAGQLTARTNPLGETVSFTRDALGRIVRKDAGGQVTTFAYDPAGRLTEAAGPDSRLVWQRDRLGRVKTELADGRVLTHTYDALGRRTRRVTPSGAVSTFAYDEAGNRTALTASGRTLDFTHDAAGRETGRRVGGQLSLTQLWDPAGRLTEQTVLGPSSERVQHRTYTYRPDGHLVAMADRLAGSRTYDLDAAGRVTAVHAAGWSETYAYDEAGNQTRAHWPDDHPAPEARGPRTYTGTRINGAGRVHYDHDAAGRVTLRRKTRLSRKPDTWHYTWNTEDQLTAVTTPDGTTWRYAYDPLGRRTSKQRLTATGEVAERVDFTWDGPTLIEQTTASATGDLPHPVTLTWDHDGLTPLTQTERLTDAATQTEIDSRFFAIVTDLVGTPTELVDEHGDIAWHTRTTLWGSTTWNRDANTYTPLRFPGQYHDPETGLHYNFHRYYDPTTARYTTPDPLSLIHLSPRPRSLRFPSPPLSFA</sequence>
<dbReference type="Gene3D" id="3.90.930.1">
    <property type="match status" value="1"/>
</dbReference>
<accession>A0A345XYZ3</accession>
<dbReference type="NCBIfam" id="TIGR03696">
    <property type="entry name" value="Rhs_assc_core"/>
    <property type="match status" value="1"/>
</dbReference>
<dbReference type="KEGG" id="sarm:DVA86_34310"/>
<dbReference type="Pfam" id="PF05593">
    <property type="entry name" value="RHS_repeat"/>
    <property type="match status" value="4"/>
</dbReference>
<gene>
    <name evidence="6" type="ORF">DVA86_34310</name>
</gene>
<dbReference type="InterPro" id="IPR049082">
    <property type="entry name" value="T7SS_signal"/>
</dbReference>
<dbReference type="InterPro" id="IPR056823">
    <property type="entry name" value="TEN-like_YD-shell"/>
</dbReference>
<proteinExistence type="predicted"/>
<dbReference type="InterPro" id="IPR006530">
    <property type="entry name" value="YD"/>
</dbReference>
<dbReference type="Pfam" id="PF20148">
    <property type="entry name" value="DUF6531"/>
    <property type="match status" value="1"/>
</dbReference>
<evidence type="ECO:0000259" key="3">
    <source>
        <dbReference type="Pfam" id="PF20148"/>
    </source>
</evidence>
<evidence type="ECO:0000256" key="1">
    <source>
        <dbReference type="ARBA" id="ARBA00022737"/>
    </source>
</evidence>
<dbReference type="InterPro" id="IPR050708">
    <property type="entry name" value="T6SS_VgrG/RHS"/>
</dbReference>
<dbReference type="Gene3D" id="2.180.10.10">
    <property type="entry name" value="RHS repeat-associated core"/>
    <property type="match status" value="2"/>
</dbReference>
<organism evidence="6 7">
    <name type="scientific">Streptomyces armeniacus</name>
    <dbReference type="NCBI Taxonomy" id="83291"/>
    <lineage>
        <taxon>Bacteria</taxon>
        <taxon>Bacillati</taxon>
        <taxon>Actinomycetota</taxon>
        <taxon>Actinomycetes</taxon>
        <taxon>Kitasatosporales</taxon>
        <taxon>Streptomycetaceae</taxon>
        <taxon>Streptomyces</taxon>
    </lineage>
</organism>
<dbReference type="Proteomes" id="UP000254425">
    <property type="component" value="Chromosome"/>
</dbReference>
<dbReference type="SUPFAM" id="SSF63829">
    <property type="entry name" value="Calcium-dependent phosphotriesterase"/>
    <property type="match status" value="1"/>
</dbReference>
<dbReference type="Pfam" id="PF25023">
    <property type="entry name" value="TEN_YD-shell"/>
    <property type="match status" value="2"/>
</dbReference>
<reference evidence="6 7" key="1">
    <citation type="submission" date="2018-07" db="EMBL/GenBank/DDBJ databases">
        <title>Draft genome of the type strain Streptomyces armeniacus ATCC 15676.</title>
        <authorList>
            <person name="Labana P."/>
            <person name="Gosse J.T."/>
            <person name="Boddy C.N."/>
        </authorList>
    </citation>
    <scope>NUCLEOTIDE SEQUENCE [LARGE SCALE GENOMIC DNA]</scope>
    <source>
        <strain evidence="6 7">ATCC 15676</strain>
    </source>
</reference>